<dbReference type="InterPro" id="IPR000014">
    <property type="entry name" value="PAS"/>
</dbReference>
<evidence type="ECO:0000259" key="3">
    <source>
        <dbReference type="PROSITE" id="PS50113"/>
    </source>
</evidence>
<evidence type="ECO:0000313" key="7">
    <source>
        <dbReference type="Proteomes" id="UP000031532"/>
    </source>
</evidence>
<feature type="transmembrane region" description="Helical" evidence="1">
    <location>
        <begin position="6"/>
        <end position="30"/>
    </location>
</feature>
<evidence type="ECO:0000313" key="6">
    <source>
        <dbReference type="EMBL" id="NHC36872.1"/>
    </source>
</evidence>
<dbReference type="InterPro" id="IPR029787">
    <property type="entry name" value="Nucleotide_cyclase"/>
</dbReference>
<dbReference type="SMART" id="SM00086">
    <property type="entry name" value="PAC"/>
    <property type="match status" value="1"/>
</dbReference>
<evidence type="ECO:0000256" key="1">
    <source>
        <dbReference type="SAM" id="Phobius"/>
    </source>
</evidence>
<dbReference type="PROSITE" id="PS50883">
    <property type="entry name" value="EAL"/>
    <property type="match status" value="1"/>
</dbReference>
<dbReference type="Gene3D" id="3.30.450.20">
    <property type="entry name" value="PAS domain"/>
    <property type="match status" value="1"/>
</dbReference>
<dbReference type="SMART" id="SM00052">
    <property type="entry name" value="EAL"/>
    <property type="match status" value="1"/>
</dbReference>
<dbReference type="Pfam" id="PF00990">
    <property type="entry name" value="GGDEF"/>
    <property type="match status" value="1"/>
</dbReference>
<dbReference type="SMART" id="SM00267">
    <property type="entry name" value="GGDEF"/>
    <property type="match status" value="1"/>
</dbReference>
<keyword evidence="1" id="KW-1133">Transmembrane helix</keyword>
<dbReference type="PANTHER" id="PTHR44757:SF2">
    <property type="entry name" value="BIOFILM ARCHITECTURE MAINTENANCE PROTEIN MBAA"/>
    <property type="match status" value="1"/>
</dbReference>
<dbReference type="OrthoDB" id="9787983at2"/>
<keyword evidence="1" id="KW-0472">Membrane</keyword>
<feature type="transmembrane region" description="Helical" evidence="1">
    <location>
        <begin position="273"/>
        <end position="295"/>
    </location>
</feature>
<dbReference type="Proteomes" id="UP000031532">
    <property type="component" value="Unassembled WGS sequence"/>
</dbReference>
<protein>
    <submittedName>
        <fullName evidence="6">EAL domain-containing protein</fullName>
    </submittedName>
</protein>
<reference evidence="6 7" key="1">
    <citation type="journal article" date="2015" name="Genome Announc.">
        <title>Draft Genome Sequence of the Terrestrial Cyanobacterium Scytonema millei VB511283, Isolated from Eastern India.</title>
        <authorList>
            <person name="Sen D."/>
            <person name="Chandrababunaidu M.M."/>
            <person name="Singh D."/>
            <person name="Sanghi N."/>
            <person name="Ghorai A."/>
            <person name="Mishra G.P."/>
            <person name="Madduluri M."/>
            <person name="Adhikary S.P."/>
            <person name="Tripathy S."/>
        </authorList>
    </citation>
    <scope>NUCLEOTIDE SEQUENCE [LARGE SCALE GENOMIC DNA]</scope>
    <source>
        <strain evidence="6 7">VB511283</strain>
    </source>
</reference>
<dbReference type="SUPFAM" id="SSF55073">
    <property type="entry name" value="Nucleotide cyclase"/>
    <property type="match status" value="1"/>
</dbReference>
<evidence type="ECO:0000259" key="2">
    <source>
        <dbReference type="PROSITE" id="PS50112"/>
    </source>
</evidence>
<dbReference type="Pfam" id="PF13426">
    <property type="entry name" value="PAS_9"/>
    <property type="match status" value="1"/>
</dbReference>
<dbReference type="InterPro" id="IPR035965">
    <property type="entry name" value="PAS-like_dom_sf"/>
</dbReference>
<dbReference type="InterPro" id="IPR000160">
    <property type="entry name" value="GGDEF_dom"/>
</dbReference>
<gene>
    <name evidence="6" type="ORF">QH73_0019905</name>
</gene>
<keyword evidence="7" id="KW-1185">Reference proteome</keyword>
<dbReference type="RefSeq" id="WP_052289838.1">
    <property type="nucleotide sequence ID" value="NZ_JTJC03000006.1"/>
</dbReference>
<dbReference type="InterPro" id="IPR052155">
    <property type="entry name" value="Biofilm_reg_signaling"/>
</dbReference>
<dbReference type="InterPro" id="IPR035919">
    <property type="entry name" value="EAL_sf"/>
</dbReference>
<dbReference type="CDD" id="cd01949">
    <property type="entry name" value="GGDEF"/>
    <property type="match status" value="1"/>
</dbReference>
<accession>A0A9X5I6T9</accession>
<comment type="caution">
    <text evidence="6">The sequence shown here is derived from an EMBL/GenBank/DDBJ whole genome shotgun (WGS) entry which is preliminary data.</text>
</comment>
<organism evidence="6 7">
    <name type="scientific">Scytonema millei VB511283</name>
    <dbReference type="NCBI Taxonomy" id="1245923"/>
    <lineage>
        <taxon>Bacteria</taxon>
        <taxon>Bacillati</taxon>
        <taxon>Cyanobacteriota</taxon>
        <taxon>Cyanophyceae</taxon>
        <taxon>Nostocales</taxon>
        <taxon>Scytonemataceae</taxon>
        <taxon>Scytonema</taxon>
    </lineage>
</organism>
<name>A0A9X5I6T9_9CYAN</name>
<dbReference type="InterPro" id="IPR007892">
    <property type="entry name" value="CHASE4"/>
</dbReference>
<dbReference type="InterPro" id="IPR043128">
    <property type="entry name" value="Rev_trsase/Diguanyl_cyclase"/>
</dbReference>
<dbReference type="SUPFAM" id="SSF55785">
    <property type="entry name" value="PYP-like sensor domain (PAS domain)"/>
    <property type="match status" value="1"/>
</dbReference>
<dbReference type="SUPFAM" id="SSF141868">
    <property type="entry name" value="EAL domain-like"/>
    <property type="match status" value="1"/>
</dbReference>
<dbReference type="CDD" id="cd01948">
    <property type="entry name" value="EAL"/>
    <property type="match status" value="1"/>
</dbReference>
<dbReference type="NCBIfam" id="TIGR00229">
    <property type="entry name" value="sensory_box"/>
    <property type="match status" value="1"/>
</dbReference>
<feature type="domain" description="GGDEF" evidence="5">
    <location>
        <begin position="462"/>
        <end position="592"/>
    </location>
</feature>
<keyword evidence="1" id="KW-0812">Transmembrane</keyword>
<dbReference type="InterPro" id="IPR001633">
    <property type="entry name" value="EAL_dom"/>
</dbReference>
<dbReference type="InterPro" id="IPR001610">
    <property type="entry name" value="PAC"/>
</dbReference>
<dbReference type="PROSITE" id="PS50887">
    <property type="entry name" value="GGDEF"/>
    <property type="match status" value="1"/>
</dbReference>
<dbReference type="CDD" id="cd00130">
    <property type="entry name" value="PAS"/>
    <property type="match status" value="1"/>
</dbReference>
<dbReference type="EMBL" id="JTJC03000006">
    <property type="protein sequence ID" value="NHC36872.1"/>
    <property type="molecule type" value="Genomic_DNA"/>
</dbReference>
<dbReference type="InterPro" id="IPR000700">
    <property type="entry name" value="PAS-assoc_C"/>
</dbReference>
<feature type="domain" description="PAS" evidence="2">
    <location>
        <begin position="307"/>
        <end position="362"/>
    </location>
</feature>
<dbReference type="Gene3D" id="3.20.20.450">
    <property type="entry name" value="EAL domain"/>
    <property type="match status" value="1"/>
</dbReference>
<dbReference type="SMART" id="SM00091">
    <property type="entry name" value="PAS"/>
    <property type="match status" value="1"/>
</dbReference>
<evidence type="ECO:0000259" key="5">
    <source>
        <dbReference type="PROSITE" id="PS50887"/>
    </source>
</evidence>
<dbReference type="Pfam" id="PF05228">
    <property type="entry name" value="CHASE4"/>
    <property type="match status" value="1"/>
</dbReference>
<evidence type="ECO:0000259" key="4">
    <source>
        <dbReference type="PROSITE" id="PS50883"/>
    </source>
</evidence>
<feature type="domain" description="EAL" evidence="4">
    <location>
        <begin position="601"/>
        <end position="857"/>
    </location>
</feature>
<sequence>MKSKKTLFPIGVAFTSLIGVLYATASLILFKNLHQAEQRHTRQAVEGVLSAFTQSKKDLSIHIDDWASWNDTYNFVLDRNQDYINSNLYPAGLLALKLNLVLYVQPSGKIVYGTGFDLNTQKYKSISPALKPHLVPQSPLVRHKTIQNGTVGIVNLPEGLILVGAQPILSSEDKGPIRGSLIFGRYLNAGTIATLSKSTRLPLAVRAIDRADLPADFQVMRNLLSPTNKILVRPIDKNTIAGYALLPDIYGKPAAILRVDIAREIYHQGQTSWYYLTILLAVVAIFFATIIFQLIEKLVASERKWQESEEYRHLVAKASQSIFLVNASTKQIIEANATFENFLGYESGQLIQLALFDLVAEDRAVVERFILALQVERYFTGEQQYRRQDGILVDVEINANLITRNGKDVFCIIVHDITKRKQIEQQLQHEAFHDSLTGLANRALFMMRLEQALRLQQQQADYSFAVLFLDLDRFKAINDSLGHMLGDRLLIGIAQRLRAQIRTGDTLARLGGDEFAMVLENCSDPTEMIKRIQLALKLPFRLDGNEIFATTSIGAIANTREYRQPEDLLRDADTAMYRAKAGGKARYEVFDTSMRDRVVALFQLETDLRRAIDNQELHLHYQPIVSLVNQKIVGFEALLRWQHPQRGTISPAEFIPIAEETGLIVPIGWWVLRQACQQMQLWQAQFALNVPFKMSVNFSAPQFTQPQVGKQIIQILQATGLDAKSLQLELTESVLMEHPEAIAALMEELNALGVSLALDDFGTGYSSLSYLQRFPINILKLDRSFVCRIGKCYQSWEIVRATIMLARALDMEVVAEGIETLEQLARLRGLKCKFGQGYFFSQPVDSTAAGELLAQQFDRLVEVVSRKS</sequence>
<dbReference type="FunFam" id="3.20.20.450:FF:000001">
    <property type="entry name" value="Cyclic di-GMP phosphodiesterase yahA"/>
    <property type="match status" value="1"/>
</dbReference>
<feature type="domain" description="PAC" evidence="3">
    <location>
        <begin position="379"/>
        <end position="429"/>
    </location>
</feature>
<proteinExistence type="predicted"/>
<dbReference type="PROSITE" id="PS50112">
    <property type="entry name" value="PAS"/>
    <property type="match status" value="1"/>
</dbReference>
<dbReference type="Gene3D" id="3.30.70.270">
    <property type="match status" value="1"/>
</dbReference>
<dbReference type="PANTHER" id="PTHR44757">
    <property type="entry name" value="DIGUANYLATE CYCLASE DGCP"/>
    <property type="match status" value="1"/>
</dbReference>
<dbReference type="AlphaFoldDB" id="A0A9X5I6T9"/>
<dbReference type="NCBIfam" id="TIGR00254">
    <property type="entry name" value="GGDEF"/>
    <property type="match status" value="1"/>
</dbReference>
<dbReference type="Pfam" id="PF00563">
    <property type="entry name" value="EAL"/>
    <property type="match status" value="1"/>
</dbReference>
<dbReference type="PROSITE" id="PS50113">
    <property type="entry name" value="PAC"/>
    <property type="match status" value="1"/>
</dbReference>